<dbReference type="Proteomes" id="UP001337681">
    <property type="component" value="Unassembled WGS sequence"/>
</dbReference>
<dbReference type="InterPro" id="IPR000836">
    <property type="entry name" value="PRTase_dom"/>
</dbReference>
<dbReference type="InterPro" id="IPR051910">
    <property type="entry name" value="ComF/GntX_DNA_util-trans"/>
</dbReference>
<evidence type="ECO:0000259" key="2">
    <source>
        <dbReference type="Pfam" id="PF00156"/>
    </source>
</evidence>
<dbReference type="SUPFAM" id="SSF53271">
    <property type="entry name" value="PRTase-like"/>
    <property type="match status" value="1"/>
</dbReference>
<dbReference type="Gene3D" id="3.40.50.2020">
    <property type="match status" value="1"/>
</dbReference>
<evidence type="ECO:0000256" key="1">
    <source>
        <dbReference type="ARBA" id="ARBA00008007"/>
    </source>
</evidence>
<comment type="caution">
    <text evidence="3">The sequence shown here is derived from an EMBL/GenBank/DDBJ whole genome shotgun (WGS) entry which is preliminary data.</text>
</comment>
<protein>
    <submittedName>
        <fullName evidence="3">Phosphoribosyltransferase family protein</fullName>
    </submittedName>
</protein>
<keyword evidence="3" id="KW-0328">Glycosyltransferase</keyword>
<feature type="domain" description="Phosphoribosyltransferase" evidence="2">
    <location>
        <begin position="136"/>
        <end position="228"/>
    </location>
</feature>
<dbReference type="EMBL" id="JAZDQU010000001">
    <property type="protein sequence ID" value="MEE1884733.1"/>
    <property type="molecule type" value="Genomic_DNA"/>
</dbReference>
<keyword evidence="3" id="KW-0808">Transferase</keyword>
<gene>
    <name evidence="3" type="ORF">VRU49_04775</name>
</gene>
<keyword evidence="4" id="KW-1185">Reference proteome</keyword>
<name>A0ABU7H0H6_9SPHI</name>
<reference evidence="3 4" key="1">
    <citation type="submission" date="2024-01" db="EMBL/GenBank/DDBJ databases">
        <title>Pedobacter sp. nov., isolated from oil-contaminated soil.</title>
        <authorList>
            <person name="Le N.T.T."/>
        </authorList>
    </citation>
    <scope>NUCLEOTIDE SEQUENCE [LARGE SCALE GENOMIC DNA]</scope>
    <source>
        <strain evidence="3 4">VNH31</strain>
    </source>
</reference>
<dbReference type="GO" id="GO:0016757">
    <property type="term" value="F:glycosyltransferase activity"/>
    <property type="evidence" value="ECO:0007669"/>
    <property type="project" value="UniProtKB-KW"/>
</dbReference>
<comment type="similarity">
    <text evidence="1">Belongs to the ComF/GntX family.</text>
</comment>
<dbReference type="RefSeq" id="WP_330145646.1">
    <property type="nucleotide sequence ID" value="NZ_JAZDQU010000001.1"/>
</dbReference>
<proteinExistence type="inferred from homology"/>
<evidence type="ECO:0000313" key="4">
    <source>
        <dbReference type="Proteomes" id="UP001337681"/>
    </source>
</evidence>
<dbReference type="PANTHER" id="PTHR47505">
    <property type="entry name" value="DNA UTILIZATION PROTEIN YHGH"/>
    <property type="match status" value="1"/>
</dbReference>
<accession>A0ABU7H0H6</accession>
<organism evidence="3 4">
    <name type="scientific">Pedobacter flavus</name>
    <dbReference type="NCBI Taxonomy" id="3113906"/>
    <lineage>
        <taxon>Bacteria</taxon>
        <taxon>Pseudomonadati</taxon>
        <taxon>Bacteroidota</taxon>
        <taxon>Sphingobacteriia</taxon>
        <taxon>Sphingobacteriales</taxon>
        <taxon>Sphingobacteriaceae</taxon>
        <taxon>Pedobacter</taxon>
    </lineage>
</organism>
<dbReference type="CDD" id="cd06223">
    <property type="entry name" value="PRTases_typeI"/>
    <property type="match status" value="1"/>
</dbReference>
<evidence type="ECO:0000313" key="3">
    <source>
        <dbReference type="EMBL" id="MEE1884733.1"/>
    </source>
</evidence>
<dbReference type="InterPro" id="IPR029057">
    <property type="entry name" value="PRTase-like"/>
</dbReference>
<sequence length="231" mass="26849">MRWFQYIHDLLHLFFPVLCKCCGRELRDGEVLICTHCHSDLPYTDFHIYLANPLARQLWGRVPINASMALLYFMKMSNVQHLIHHIKYKRELDLGIKMGNLMGLRIRSSPYYYQQDFIIPIPLHPKKLKKRGYNQSALLATGIAEILEIPTREDLLIRIKERQSQTFKNRFERFNDLMEVFAVPENEELKGKTVLLVDDVFTTGATIEACAVKLLERGVGKINIATLAFVK</sequence>
<dbReference type="PANTHER" id="PTHR47505:SF1">
    <property type="entry name" value="DNA UTILIZATION PROTEIN YHGH"/>
    <property type="match status" value="1"/>
</dbReference>
<dbReference type="Pfam" id="PF00156">
    <property type="entry name" value="Pribosyltran"/>
    <property type="match status" value="1"/>
</dbReference>